<protein>
    <submittedName>
        <fullName evidence="2">LPXTG-motif cell wall anchor domain protein</fullName>
    </submittedName>
</protein>
<feature type="domain" description="SpaA-like prealbumin fold" evidence="1">
    <location>
        <begin position="464"/>
        <end position="567"/>
    </location>
</feature>
<organism evidence="2 3">
    <name type="scientific">Lactobacillus gasseri SV-16A-US</name>
    <dbReference type="NCBI Taxonomy" id="575604"/>
    <lineage>
        <taxon>Bacteria</taxon>
        <taxon>Bacillati</taxon>
        <taxon>Bacillota</taxon>
        <taxon>Bacilli</taxon>
        <taxon>Lactobacillales</taxon>
        <taxon>Lactobacillaceae</taxon>
        <taxon>Lactobacillus</taxon>
    </lineage>
</organism>
<sequence>MYRIQVLELGFFCFKKGFYMRVRKKKRLVLLFATGLTLGGLALSMGNTYVAFADGNGPQTITTNNAQKTWVSASDGKLHAQYDGQWVAGNGYHRVNIIKQKGKSGRDSYIFCINFSKESPSNTQMVKKVQSNPAVQWLITDFSKGHDKSFENIDGAGADYDLADYWLYQTAVHLVACPNERSPYDGNTTGDSVKNFSPAIRDKVYRLVNEAKKHQNESESEIVLNPAKLSFDPSTLNIGSGDFHNNKYEKGFKVPSENMHDVQVHAEDSKNEKYLSGTRKNGSRVDFNNVNADDNLKVAIPYKDVGNDGFSFKVKATGHWNKRAKVAWIYGTNDSRIQDVAKLGIKATTISMNADKLMTVHVKPSYGSLTFVKKGSGNNNNTLLPGTEFTLTADGFSQTQTVGKDGRVTFNNLPLGKKYHLKEVKQPNGQYAATYERDIDQLTGDNPQRQVDLGTIINDKKYQNFAITKKDINGPGIDGAQFVLIRKDWKEPFNQISVEEAKKQALRQVNGELVTGHGDQQPYIATTDKNGNTSFNKVLIDPSTPYDYYAVEIKSPNGYALSPTPIKLPKVGPTSPDVVSGEMTDTTQPIPTTGSKYLLIEATAAITITCAVGGYALYESKKNKER</sequence>
<gene>
    <name evidence="2" type="ORF">HMPREF5175_01862</name>
</gene>
<accession>A0AB34NX36</accession>
<evidence type="ECO:0000259" key="1">
    <source>
        <dbReference type="Pfam" id="PF17802"/>
    </source>
</evidence>
<evidence type="ECO:0000313" key="2">
    <source>
        <dbReference type="EMBL" id="KFL96349.1"/>
    </source>
</evidence>
<proteinExistence type="predicted"/>
<dbReference type="InterPro" id="IPR013783">
    <property type="entry name" value="Ig-like_fold"/>
</dbReference>
<dbReference type="InterPro" id="IPR041033">
    <property type="entry name" value="SpaA_PFL_dom_1"/>
</dbReference>
<dbReference type="Proteomes" id="UP000030761">
    <property type="component" value="Unassembled WGS sequence"/>
</dbReference>
<dbReference type="Gene3D" id="2.60.40.10">
    <property type="entry name" value="Immunoglobulins"/>
    <property type="match status" value="2"/>
</dbReference>
<reference evidence="2 3" key="1">
    <citation type="submission" date="2010-03" db="EMBL/GenBank/DDBJ databases">
        <title>The Genome Sequence of Lactobacillus gasseri strain SV-16A-US.</title>
        <authorList>
            <consortium name="The Broad Institute Genome Sequencing Platform"/>
            <person name="Ward D."/>
            <person name="Earl A."/>
            <person name="Feldgarden M."/>
            <person name="Gevers D."/>
            <person name="Young S.K."/>
            <person name="Zeng Q."/>
            <person name="Koehrsen M."/>
            <person name="Alvarado L."/>
            <person name="Berlin A."/>
            <person name="Bochicchio J."/>
            <person name="Borenstein D."/>
            <person name="Chapman S.B."/>
            <person name="Chen Z."/>
            <person name="Engels R."/>
            <person name="Freedman E."/>
            <person name="Gellesch M."/>
            <person name="Goldberg J."/>
            <person name="Griggs A."/>
            <person name="Gujja S."/>
            <person name="Heilman E."/>
            <person name="Heiman D."/>
            <person name="Hepburn T."/>
            <person name="Howarth C."/>
            <person name="Jen D."/>
            <person name="Larson L."/>
            <person name="Mehta T."/>
            <person name="Park D."/>
            <person name="Pearson M."/>
            <person name="Roberts A."/>
            <person name="Saif S."/>
            <person name="Shea T."/>
            <person name="Shenoy N."/>
            <person name="Sisk P."/>
            <person name="Stolte C."/>
            <person name="Sykes S."/>
            <person name="Thomson T."/>
            <person name="Walk T."/>
            <person name="White J."/>
            <person name="Yandava C."/>
            <person name="Liu Y."/>
            <person name="Xu Q."/>
            <person name="Haas B."/>
            <person name="Nusbaum C."/>
            <person name="Birren B."/>
        </authorList>
    </citation>
    <scope>NUCLEOTIDE SEQUENCE [LARGE SCALE GENOMIC DNA]</scope>
    <source>
        <strain evidence="2 3">SV-16A-US</strain>
    </source>
</reference>
<name>A0AB34NX36_LACGS</name>
<feature type="domain" description="SpaA-like prealbumin fold" evidence="1">
    <location>
        <begin position="369"/>
        <end position="429"/>
    </location>
</feature>
<dbReference type="Pfam" id="PF17802">
    <property type="entry name" value="SpaA"/>
    <property type="match status" value="2"/>
</dbReference>
<dbReference type="EMBL" id="KN050677">
    <property type="protein sequence ID" value="KFL96349.1"/>
    <property type="molecule type" value="Genomic_DNA"/>
</dbReference>
<dbReference type="AlphaFoldDB" id="A0AB34NX36"/>
<evidence type="ECO:0000313" key="3">
    <source>
        <dbReference type="Proteomes" id="UP000030761"/>
    </source>
</evidence>